<dbReference type="AlphaFoldDB" id="X1NBP7"/>
<sequence>NKLNDVLQMQIDIFCDDIAKAVDDWYEKKAKNNPEIQQRIKNLIEVYPVESIGRFIKI</sequence>
<comment type="caution">
    <text evidence="1">The sequence shown here is derived from an EMBL/GenBank/DDBJ whole genome shotgun (WGS) entry which is preliminary data.</text>
</comment>
<protein>
    <submittedName>
        <fullName evidence="1">Uncharacterized protein</fullName>
    </submittedName>
</protein>
<dbReference type="EMBL" id="BARV01023811">
    <property type="protein sequence ID" value="GAI41043.1"/>
    <property type="molecule type" value="Genomic_DNA"/>
</dbReference>
<proteinExistence type="predicted"/>
<gene>
    <name evidence="1" type="ORF">S06H3_38992</name>
</gene>
<accession>X1NBP7</accession>
<name>X1NBP7_9ZZZZ</name>
<feature type="non-terminal residue" evidence="1">
    <location>
        <position position="1"/>
    </location>
</feature>
<evidence type="ECO:0000313" key="1">
    <source>
        <dbReference type="EMBL" id="GAI41043.1"/>
    </source>
</evidence>
<reference evidence="1" key="1">
    <citation type="journal article" date="2014" name="Front. Microbiol.">
        <title>High frequency of phylogenetically diverse reductive dehalogenase-homologous genes in deep subseafloor sedimentary metagenomes.</title>
        <authorList>
            <person name="Kawai M."/>
            <person name="Futagami T."/>
            <person name="Toyoda A."/>
            <person name="Takaki Y."/>
            <person name="Nishi S."/>
            <person name="Hori S."/>
            <person name="Arai W."/>
            <person name="Tsubouchi T."/>
            <person name="Morono Y."/>
            <person name="Uchiyama I."/>
            <person name="Ito T."/>
            <person name="Fujiyama A."/>
            <person name="Inagaki F."/>
            <person name="Takami H."/>
        </authorList>
    </citation>
    <scope>NUCLEOTIDE SEQUENCE</scope>
    <source>
        <strain evidence="1">Expedition CK06-06</strain>
    </source>
</reference>
<organism evidence="1">
    <name type="scientific">marine sediment metagenome</name>
    <dbReference type="NCBI Taxonomy" id="412755"/>
    <lineage>
        <taxon>unclassified sequences</taxon>
        <taxon>metagenomes</taxon>
        <taxon>ecological metagenomes</taxon>
    </lineage>
</organism>